<evidence type="ECO:0000313" key="1">
    <source>
        <dbReference type="EMBL" id="MFC0622961.1"/>
    </source>
</evidence>
<accession>A0ABV6QEB0</accession>
<keyword evidence="2" id="KW-1185">Reference proteome</keyword>
<evidence type="ECO:0000313" key="2">
    <source>
        <dbReference type="Proteomes" id="UP001589890"/>
    </source>
</evidence>
<sequence>MGVPTSDNSPMGRIKALEQQVKRLLLQFPDQFDPDDQVHDAQGNLVMGSDIDAGVGLLRPRLAWSTSTPASATVVTSTTWVEAYTVTGRRQNNRLEIRLSAAASGSGVTGQVRAIIAGTATVLPDTLTEVPDGDTVTPFWVIDVPGAYDEWVSIEVQAQRTSVSGSITVRPYGAQGD</sequence>
<proteinExistence type="predicted"/>
<reference evidence="1 2" key="1">
    <citation type="submission" date="2024-09" db="EMBL/GenBank/DDBJ databases">
        <authorList>
            <person name="Sun Q."/>
            <person name="Mori K."/>
        </authorList>
    </citation>
    <scope>NUCLEOTIDE SEQUENCE [LARGE SCALE GENOMIC DNA]</scope>
    <source>
        <strain evidence="1 2">CGMCC 1.15906</strain>
    </source>
</reference>
<dbReference type="Proteomes" id="UP001589890">
    <property type="component" value="Unassembled WGS sequence"/>
</dbReference>
<dbReference type="EMBL" id="JBHLTC010000001">
    <property type="protein sequence ID" value="MFC0622961.1"/>
    <property type="molecule type" value="Genomic_DNA"/>
</dbReference>
<name>A0ABV6QEB0_9ACTN</name>
<protein>
    <submittedName>
        <fullName evidence="1">Uncharacterized protein</fullName>
    </submittedName>
</protein>
<dbReference type="RefSeq" id="WP_380043639.1">
    <property type="nucleotide sequence ID" value="NZ_JBHLTC010000001.1"/>
</dbReference>
<gene>
    <name evidence="1" type="ORF">ACFFGN_02745</name>
</gene>
<comment type="caution">
    <text evidence="1">The sequence shown here is derived from an EMBL/GenBank/DDBJ whole genome shotgun (WGS) entry which is preliminary data.</text>
</comment>
<organism evidence="1 2">
    <name type="scientific">Kribbella deserti</name>
    <dbReference type="NCBI Taxonomy" id="1926257"/>
    <lineage>
        <taxon>Bacteria</taxon>
        <taxon>Bacillati</taxon>
        <taxon>Actinomycetota</taxon>
        <taxon>Actinomycetes</taxon>
        <taxon>Propionibacteriales</taxon>
        <taxon>Kribbellaceae</taxon>
        <taxon>Kribbella</taxon>
    </lineage>
</organism>